<feature type="region of interest" description="Disordered" evidence="1">
    <location>
        <begin position="2257"/>
        <end position="2306"/>
    </location>
</feature>
<dbReference type="Proteomes" id="UP001519460">
    <property type="component" value="Unassembled WGS sequence"/>
</dbReference>
<dbReference type="Pfam" id="PF23265">
    <property type="entry name" value="Ig-like_KY"/>
    <property type="match status" value="1"/>
</dbReference>
<proteinExistence type="predicted"/>
<evidence type="ECO:0000313" key="4">
    <source>
        <dbReference type="Proteomes" id="UP001519460"/>
    </source>
</evidence>
<dbReference type="EMBL" id="JACVVK020000284">
    <property type="protein sequence ID" value="KAK7480271.1"/>
    <property type="molecule type" value="Genomic_DNA"/>
</dbReference>
<dbReference type="PROSITE" id="PS51145">
    <property type="entry name" value="ZU5"/>
    <property type="match status" value="1"/>
</dbReference>
<feature type="compositionally biased region" description="Basic and acidic residues" evidence="1">
    <location>
        <begin position="1365"/>
        <end position="1396"/>
    </location>
</feature>
<feature type="compositionally biased region" description="Polar residues" evidence="1">
    <location>
        <begin position="1030"/>
        <end position="1052"/>
    </location>
</feature>
<feature type="compositionally biased region" description="Polar residues" evidence="1">
    <location>
        <begin position="2112"/>
        <end position="2121"/>
    </location>
</feature>
<evidence type="ECO:0000313" key="3">
    <source>
        <dbReference type="EMBL" id="KAK7480271.1"/>
    </source>
</evidence>
<feature type="compositionally biased region" description="Low complexity" evidence="1">
    <location>
        <begin position="2030"/>
        <end position="2042"/>
    </location>
</feature>
<evidence type="ECO:0000256" key="1">
    <source>
        <dbReference type="SAM" id="MobiDB-lite"/>
    </source>
</evidence>
<feature type="region of interest" description="Disordered" evidence="1">
    <location>
        <begin position="1354"/>
        <end position="1396"/>
    </location>
</feature>
<feature type="compositionally biased region" description="Polar residues" evidence="1">
    <location>
        <begin position="2264"/>
        <end position="2274"/>
    </location>
</feature>
<dbReference type="InterPro" id="IPR056564">
    <property type="entry name" value="Ig-like_KY"/>
</dbReference>
<feature type="region of interest" description="Disordered" evidence="1">
    <location>
        <begin position="2007"/>
        <end position="2058"/>
    </location>
</feature>
<reference evidence="3 4" key="1">
    <citation type="journal article" date="2023" name="Sci. Data">
        <title>Genome assembly of the Korean intertidal mud-creeper Batillaria attramentaria.</title>
        <authorList>
            <person name="Patra A.K."/>
            <person name="Ho P.T."/>
            <person name="Jun S."/>
            <person name="Lee S.J."/>
            <person name="Kim Y."/>
            <person name="Won Y.J."/>
        </authorList>
    </citation>
    <scope>NUCLEOTIDE SEQUENCE [LARGE SCALE GENOMIC DNA]</scope>
    <source>
        <strain evidence="3">Wonlab-2016</strain>
    </source>
</reference>
<feature type="region of interest" description="Disordered" evidence="1">
    <location>
        <begin position="1928"/>
        <end position="1977"/>
    </location>
</feature>
<feature type="region of interest" description="Disordered" evidence="1">
    <location>
        <begin position="1030"/>
        <end position="1099"/>
    </location>
</feature>
<feature type="region of interest" description="Disordered" evidence="1">
    <location>
        <begin position="2098"/>
        <end position="2121"/>
    </location>
</feature>
<feature type="compositionally biased region" description="Low complexity" evidence="1">
    <location>
        <begin position="1072"/>
        <end position="1084"/>
    </location>
</feature>
<sequence>MDQQGSSSVLANTGIYNGSRIAVTPATPANTEQALLVQELKNQMIQFFAPFKEQLDLLTDIELKFVENVDPLEDKFLDELISKHVLKPFYASHIKKASDTQEGRARKLWKALFRVPPSRFFQMVVPLLVKYYKENVLDQSEPFPATDEKFCIRDAVETFLPLKEIADILLRERAITTSDHSYLTGEKPKKERWEHLMKVFQNLEDNKVAAASEVLKSYFKRYEIPCPENLSQLISNGFPCICTFVVDEEEAEHHRVGVCDECELEAQKKAAEEAFHQSLEDKRKALYRPEAWYPPMQPPARKKKDIFKVEDFRTVDEWAKSAPKELSRSFDRLVAYLTKGMDSDLEKLRSIFTWMGQQNIMSRAPEGPEPYHESPEAYMRKAPEDLTNITILFAILCRQANMKCVMTRGPAKDILYEAGDSPVPGMSTWVTVCVDGDWRFVQPVYSFTGIINHHAKGFILVEENERALRQRPSSAMMGKEQLVSSVDEYWFLTDPEQFNIICHPPDPDQQLLHSPSTDDEFVQVPYLLPQYFQSPVRLLNSFSSVIELLSGKYCIDFQHPNRLNVTLMYKLYYNEALSARKFPEQLQIDRFVTRLKRPHGIKSLLLKLPIAGIYKLTVGCECEGTTYAILVEFRLICKDPSNTLPFPSNPDIGFGYDEATARSGLRNPSHKGAIIPVKAGESVIIKFQANNTARVRATLKHFDQAQVQRVQNVDIARQDRNTTVNVRLPEDEANPECALEINICRSGQAPGTAGGDDVVKEMFMNVLNYLLTSDQDLYNASDNQSTKEQQSILKALDMDNAEQLEKAMSKFNCQDPLTLARVRAKQAEYEKIRQELVESVRSRNIERIDFAMKQFIRHKLEDKGEVNEAETRVCELSEAAVRRGMSARCLARLKSAFSRVDGSFAEGTAQQTDWYRLGRYLMDELDGYSWCTNALTTAALLTISQQALNDQLLGVLRATFIILGDDPNQLQSWDSIKMKLQTRGPLSLTERIRHFEATGLMLFEVDRAAKALRPCSKDLVRAKMLGANQGIPSENATEGKSVTSTNQPTKQSVSEHDLNRPTDNPEAGSGGATPAASPAAPESSQLKFPGRGDSVWPGTDEMISAESVRIIMIKFKLRHSGSLSEQAGSITMAEGPKTQQHMNFCIEKVKKEDIVKTGGSSYLIFKVTWDDSETRLKSSTQRKQPFKQKVGEEKERKKSSFVLRFKGETDNDNVHEEHLSKVPIEILLDVVNTLYDDHHIRLLGVDSDLIFIVDSSLEHDHVLRQQEGIRKVLCWMLPARVKDQLKVKELEVVPCPGPVSPAVLRLGRPLPDEVRGLGQRSSIPGLLVKTGIAAGTLVAAGAVVTAPSLGAAYLRSGTPGEQPDIDSKKENRNKQDERDRLEKENREGEKMEKEQMAEREKMLISTGAVQMVEENREKLLKKAVEQGGEITLRSGLVLVVGEKEEMVQLMKERKEKERQKKDRMENERMEKERQDKERQDKERMDKERMKEKKEKERQKKERMEKERQDKERMDKEKIAAKEKMEKEKREKERMGEGILGKTKRLKERMENEQIAEKEKCLIERLEKVTMGKENTQEDGMEEEMIETNPVFSKDWEVYAEITSDGGLLHCADSDVSLHVPKNAVEVFRKVTVKSAVSTDLKLIHRELGLNDSETIASPVAEFCTSESFTFVQPVIVNLPHFLPEDCSKDKVRVYRFHLDCRGFLHIERLKQAKSETGELPEDGSFHFSAPQEIQVYTSHFTGFLCTLCDADIVPVPLRLRLYGRHVQRETRDVDLWLFVGDSRLDIRDFRKSVLPNPEDEAHFITKQSLGPVRHRDEVQLGICLVLDNLQERRWAHKKRCGGQPLHPAERRHDLEDVLPCKSCDDTQPLKVAWALHTKPNTDPSSWFSCSVEVGYITTENDAFRFLENPRKKILDVLELDIHKKRLTSSTTQTDNCRALAPPDSQSAEASVSQLLPSSASGADPLVRDNGRDNYSLASYLPHSSRTRTQNNQQTVPATQVKQPLLMAENSESPSQCAASARPGVRTGNFSLNSLNTSRSTSSAFDHSSQSPRDRGVLTHHGLHHQTGEFHQNGMWQRFSENAQSFDSRGTSVQTAYREAGSGNAPDHGASYVNPNSGSAAESRTCSRQHLPVLPFRTSENSAQSQHSCAGDTSSNDSALWPDAVGDTNVRQYFHHQPVYNITIQKMKGEQIDFASFPTQPMVQGGTSGEAHINGWCDARNFQTEPEMLNGCDAVQSNRRVITSSEHPQLQNLNSARALAENEPSEASSFETSSGDLDRFPTQICERDGQPPSPEQERGEAGAVSFPTPVECSDYVVV</sequence>
<feature type="compositionally biased region" description="Polar residues" evidence="1">
    <location>
        <begin position="1943"/>
        <end position="1960"/>
    </location>
</feature>
<dbReference type="InterPro" id="IPR053041">
    <property type="entry name" value="Transglut-like_Superfamily_Mod"/>
</dbReference>
<dbReference type="Pfam" id="PF00791">
    <property type="entry name" value="ZU5"/>
    <property type="match status" value="1"/>
</dbReference>
<gene>
    <name evidence="3" type="ORF">BaRGS_00028439</name>
</gene>
<feature type="compositionally biased region" description="Basic and acidic residues" evidence="1">
    <location>
        <begin position="2284"/>
        <end position="2299"/>
    </location>
</feature>
<dbReference type="InterPro" id="IPR000906">
    <property type="entry name" value="ZU5_dom"/>
</dbReference>
<dbReference type="Gene3D" id="2.60.220.30">
    <property type="match status" value="1"/>
</dbReference>
<comment type="caution">
    <text evidence="3">The sequence shown here is derived from an EMBL/GenBank/DDBJ whole genome shotgun (WGS) entry which is preliminary data.</text>
</comment>
<dbReference type="PANTHER" id="PTHR47020">
    <property type="entry name" value="HILLARIN"/>
    <property type="match status" value="1"/>
</dbReference>
<accession>A0ABD0K014</accession>
<feature type="region of interest" description="Disordered" evidence="1">
    <location>
        <begin position="1451"/>
        <end position="1533"/>
    </location>
</feature>
<protein>
    <recommendedName>
        <fullName evidence="2">ZU5 domain-containing protein</fullName>
    </recommendedName>
</protein>
<name>A0ABD0K014_9CAEN</name>
<feature type="domain" description="ZU5" evidence="2">
    <location>
        <begin position="1595"/>
        <end position="1707"/>
    </location>
</feature>
<organism evidence="3 4">
    <name type="scientific">Batillaria attramentaria</name>
    <dbReference type="NCBI Taxonomy" id="370345"/>
    <lineage>
        <taxon>Eukaryota</taxon>
        <taxon>Metazoa</taxon>
        <taxon>Spiralia</taxon>
        <taxon>Lophotrochozoa</taxon>
        <taxon>Mollusca</taxon>
        <taxon>Gastropoda</taxon>
        <taxon>Caenogastropoda</taxon>
        <taxon>Sorbeoconcha</taxon>
        <taxon>Cerithioidea</taxon>
        <taxon>Batillariidae</taxon>
        <taxon>Batillaria</taxon>
    </lineage>
</organism>
<evidence type="ECO:0000259" key="2">
    <source>
        <dbReference type="PROSITE" id="PS51145"/>
    </source>
</evidence>
<keyword evidence="4" id="KW-1185">Reference proteome</keyword>
<dbReference type="PANTHER" id="PTHR47020:SF1">
    <property type="entry name" value="HILLARIN"/>
    <property type="match status" value="1"/>
</dbReference>